<sequence>MKQKTFVARFTGSLLLLTSTAFAQAPQTAGYLDHFEGEFAKILVNGHQQLLHRSGKVVVDKLEQVSYYQIASVVKNGAYGAINRKGDIIAPFRYDAVRVLGENKKDSPEENYCLVTVKQQGKMGAVDSLGNVLCQPEYSNIDVLTPKVFSIKKNGLYGWCDMKTGKVLQEPKYEDVSPAYVPDHAILVKSQGKFGLALEDGTVLVPPKYERFIGWNNGGQLFSYYVPGGKCGLMDRQGKVLTPAVYDDIAEGPSDKLVAVTQQGKIGLLEVATGKLTVPLQYSKVSRMGPLFQVWKGALCGLTDTTGKEVVPVAHTEIRMYDSKGSSVLGALPLPLTYTPPYYVVAKKGDAAGFFDVSGKQLMPYGYTDIGVLPINDKVYVVPVKDAQCGVADFSGKLLIPVRFDGLAVKYGMSNYDDDAAGQEKNNFISVMKGEKTGLFNIATGQLVIPAEYTEIRWQNADMLRLEQGDSTALADKTGKIIRPLTRYGAFDAVSPQLIVERRYTDDNGVTLLINKAGQILYQNKSWEFTASSYNRLLVPDFDKTRPLQFNSGLLKVRADARENQFVDSTGKLVVFDEYSYVGDFSNGLAVALNQEKRVGIINVNKKVVYPLVLDDMAPADNELIQMKQGGKVGLLRKDGTVLLPLEYEDISKIYDTSLYIVTRNGKKGVLNAAGKELLPAAYDDIRYNKDVNFFDVAKDGKGGVVAVDGTAIIPPVYDDLEQNQDWGTNSRFPVLVKQGEWYLYLDEQGKPLPWRSKKKKGL</sequence>
<accession>A0A847RVW6</accession>
<feature type="chain" id="PRO_5032541697" evidence="1">
    <location>
        <begin position="24"/>
        <end position="763"/>
    </location>
</feature>
<protein>
    <submittedName>
        <fullName evidence="2">WG repeat-containing protein</fullName>
    </submittedName>
</protein>
<evidence type="ECO:0000313" key="2">
    <source>
        <dbReference type="EMBL" id="NLR67006.1"/>
    </source>
</evidence>
<comment type="caution">
    <text evidence="2">The sequence shown here is derived from an EMBL/GenBank/DDBJ whole genome shotgun (WGS) entry which is preliminary data.</text>
</comment>
<dbReference type="PANTHER" id="PTHR37841:SF1">
    <property type="entry name" value="DUF3298 DOMAIN-CONTAINING PROTEIN"/>
    <property type="match status" value="1"/>
</dbReference>
<dbReference type="Proteomes" id="UP000570474">
    <property type="component" value="Unassembled WGS sequence"/>
</dbReference>
<gene>
    <name evidence="2" type="ORF">HGH92_22045</name>
</gene>
<evidence type="ECO:0000256" key="1">
    <source>
        <dbReference type="SAM" id="SignalP"/>
    </source>
</evidence>
<reference evidence="2 3" key="1">
    <citation type="submission" date="2020-04" db="EMBL/GenBank/DDBJ databases">
        <authorList>
            <person name="Yin C."/>
        </authorList>
    </citation>
    <scope>NUCLEOTIDE SEQUENCE [LARGE SCALE GENOMIC DNA]</scope>
    <source>
        <strain evidence="2 3">Ae27</strain>
    </source>
</reference>
<organism evidence="2 3">
    <name type="scientific">Chitinophaga varians</name>
    <dbReference type="NCBI Taxonomy" id="2202339"/>
    <lineage>
        <taxon>Bacteria</taxon>
        <taxon>Pseudomonadati</taxon>
        <taxon>Bacteroidota</taxon>
        <taxon>Chitinophagia</taxon>
        <taxon>Chitinophagales</taxon>
        <taxon>Chitinophagaceae</taxon>
        <taxon>Chitinophaga</taxon>
    </lineage>
</organism>
<dbReference type="PANTHER" id="PTHR37841">
    <property type="entry name" value="GLR2918 PROTEIN"/>
    <property type="match status" value="1"/>
</dbReference>
<dbReference type="RefSeq" id="WP_168872902.1">
    <property type="nucleotide sequence ID" value="NZ_JABAIA010000002.1"/>
</dbReference>
<dbReference type="Pfam" id="PF14903">
    <property type="entry name" value="WG_beta_rep"/>
    <property type="match status" value="4"/>
</dbReference>
<keyword evidence="1" id="KW-0732">Signal</keyword>
<name>A0A847RVW6_9BACT</name>
<evidence type="ECO:0000313" key="3">
    <source>
        <dbReference type="Proteomes" id="UP000570474"/>
    </source>
</evidence>
<dbReference type="EMBL" id="JABAIA010000002">
    <property type="protein sequence ID" value="NLR67006.1"/>
    <property type="molecule type" value="Genomic_DNA"/>
</dbReference>
<keyword evidence="3" id="KW-1185">Reference proteome</keyword>
<dbReference type="InterPro" id="IPR032774">
    <property type="entry name" value="WG_beta_rep"/>
</dbReference>
<proteinExistence type="predicted"/>
<feature type="signal peptide" evidence="1">
    <location>
        <begin position="1"/>
        <end position="23"/>
    </location>
</feature>
<dbReference type="AlphaFoldDB" id="A0A847RVW6"/>